<dbReference type="InterPro" id="IPR002686">
    <property type="entry name" value="Transposase_17"/>
</dbReference>
<dbReference type="Gene3D" id="3.30.70.1290">
    <property type="entry name" value="Transposase IS200-like"/>
    <property type="match status" value="1"/>
</dbReference>
<dbReference type="Pfam" id="PF01797">
    <property type="entry name" value="Y1_Tnp"/>
    <property type="match status" value="1"/>
</dbReference>
<feature type="domain" description="Transposase IS200-like" evidence="1">
    <location>
        <begin position="8"/>
        <end position="122"/>
    </location>
</feature>
<dbReference type="GO" id="GO:0003677">
    <property type="term" value="F:DNA binding"/>
    <property type="evidence" value="ECO:0007669"/>
    <property type="project" value="InterPro"/>
</dbReference>
<dbReference type="GO" id="GO:0004803">
    <property type="term" value="F:transposase activity"/>
    <property type="evidence" value="ECO:0007669"/>
    <property type="project" value="InterPro"/>
</dbReference>
<reference evidence="2" key="1">
    <citation type="submission" date="2020-01" db="EMBL/GenBank/DDBJ databases">
        <authorList>
            <person name="Meier V. D."/>
            <person name="Meier V D."/>
        </authorList>
    </citation>
    <scope>NUCLEOTIDE SEQUENCE</scope>
    <source>
        <strain evidence="2">HLG_WM_MAG_01</strain>
    </source>
</reference>
<organism evidence="2">
    <name type="scientific">uncultured Sulfurovum sp</name>
    <dbReference type="NCBI Taxonomy" id="269237"/>
    <lineage>
        <taxon>Bacteria</taxon>
        <taxon>Pseudomonadati</taxon>
        <taxon>Campylobacterota</taxon>
        <taxon>Epsilonproteobacteria</taxon>
        <taxon>Campylobacterales</taxon>
        <taxon>Sulfurovaceae</taxon>
        <taxon>Sulfurovum</taxon>
        <taxon>environmental samples</taxon>
    </lineage>
</organism>
<proteinExistence type="predicted"/>
<dbReference type="PANTHER" id="PTHR34322">
    <property type="entry name" value="TRANSPOSASE, Y1_TNP DOMAIN-CONTAINING"/>
    <property type="match status" value="1"/>
</dbReference>
<accession>A0A6S6S9F3</accession>
<dbReference type="GO" id="GO:0006313">
    <property type="term" value="P:DNA transposition"/>
    <property type="evidence" value="ECO:0007669"/>
    <property type="project" value="InterPro"/>
</dbReference>
<gene>
    <name evidence="2" type="ORF">HELGO_WM2529</name>
</gene>
<protein>
    <recommendedName>
        <fullName evidence="1">Transposase IS200-like domain-containing protein</fullName>
    </recommendedName>
</protein>
<sequence>MPRKPRIELAGKYHIINRGVAQMTIFKELADYEYFEELMCFYVTDFGMTIHNYCLMGNHYHLLLEIQNENLSKFMRQLNMNYSIYFNKKYKRAGHLWQGRFKSWYVTDEAYFYTLMCYIEQNPLKANMVKDIAEYPYSSYHYFLNYQEIPECLQQSWIVKNYKDDIEAIEAFLTNPVDYNKLQELKKASSLVEAPNVDNRPQQKECQKLFENIRNMQERNKMILQAIEKGYSQHMIAKVLCISQPAVHGVVKRSRK</sequence>
<dbReference type="SUPFAM" id="SSF143422">
    <property type="entry name" value="Transposase IS200-like"/>
    <property type="match status" value="1"/>
</dbReference>
<dbReference type="PANTHER" id="PTHR34322:SF2">
    <property type="entry name" value="TRANSPOSASE IS200-LIKE DOMAIN-CONTAINING PROTEIN"/>
    <property type="match status" value="1"/>
</dbReference>
<dbReference type="SMART" id="SM01321">
    <property type="entry name" value="Y1_Tnp"/>
    <property type="match status" value="1"/>
</dbReference>
<evidence type="ECO:0000259" key="1">
    <source>
        <dbReference type="SMART" id="SM01321"/>
    </source>
</evidence>
<dbReference type="InterPro" id="IPR036515">
    <property type="entry name" value="Transposase_17_sf"/>
</dbReference>
<evidence type="ECO:0000313" key="2">
    <source>
        <dbReference type="EMBL" id="CAA6802027.1"/>
    </source>
</evidence>
<dbReference type="EMBL" id="CACVAS010000020">
    <property type="protein sequence ID" value="CAA6802027.1"/>
    <property type="molecule type" value="Genomic_DNA"/>
</dbReference>
<dbReference type="AlphaFoldDB" id="A0A6S6S9F3"/>
<name>A0A6S6S9F3_9BACT</name>